<feature type="region of interest" description="Disordered" evidence="1">
    <location>
        <begin position="1"/>
        <end position="40"/>
    </location>
</feature>
<feature type="compositionally biased region" description="Low complexity" evidence="1">
    <location>
        <begin position="26"/>
        <end position="39"/>
    </location>
</feature>
<proteinExistence type="predicted"/>
<feature type="non-terminal residue" evidence="2">
    <location>
        <position position="1"/>
    </location>
</feature>
<protein>
    <submittedName>
        <fullName evidence="2">Uncharacterized protein</fullName>
    </submittedName>
</protein>
<gene>
    <name evidence="2" type="ORF">g.46564</name>
</gene>
<organism evidence="2">
    <name type="scientific">Cuerna arida</name>
    <dbReference type="NCBI Taxonomy" id="1464854"/>
    <lineage>
        <taxon>Eukaryota</taxon>
        <taxon>Metazoa</taxon>
        <taxon>Ecdysozoa</taxon>
        <taxon>Arthropoda</taxon>
        <taxon>Hexapoda</taxon>
        <taxon>Insecta</taxon>
        <taxon>Pterygota</taxon>
        <taxon>Neoptera</taxon>
        <taxon>Paraneoptera</taxon>
        <taxon>Hemiptera</taxon>
        <taxon>Auchenorrhyncha</taxon>
        <taxon>Membracoidea</taxon>
        <taxon>Cicadellidae</taxon>
        <taxon>Cicadellinae</taxon>
        <taxon>Proconiini</taxon>
        <taxon>Cuerna</taxon>
    </lineage>
</organism>
<dbReference type="AlphaFoldDB" id="A0A1B6GDN0"/>
<name>A0A1B6GDN0_9HEMI</name>
<evidence type="ECO:0000313" key="2">
    <source>
        <dbReference type="EMBL" id="JAS60539.1"/>
    </source>
</evidence>
<feature type="compositionally biased region" description="Polar residues" evidence="1">
    <location>
        <begin position="10"/>
        <end position="19"/>
    </location>
</feature>
<evidence type="ECO:0000256" key="1">
    <source>
        <dbReference type="SAM" id="MobiDB-lite"/>
    </source>
</evidence>
<sequence length="161" mass="18460">ISDRWGQNGGRQTKQHLSSTPRRRGGTTVTTTPGRMPGMYGESTHGCPYCGCADRREVQHIPSKMEDAISASVFFLDHMERHATEIAVTNVMERIRELLTESRSPPEPVDDYPTMQRLSRRKLERKLETVIALLQEWKFRAKQKISTQKTKCMLIKGKMDI</sequence>
<dbReference type="EMBL" id="GECZ01009230">
    <property type="protein sequence ID" value="JAS60539.1"/>
    <property type="molecule type" value="Transcribed_RNA"/>
</dbReference>
<accession>A0A1B6GDN0</accession>
<reference evidence="2" key="1">
    <citation type="submission" date="2015-11" db="EMBL/GenBank/DDBJ databases">
        <title>De novo transcriptome assembly of four potential Pierce s Disease insect vectors from Arizona vineyards.</title>
        <authorList>
            <person name="Tassone E.E."/>
        </authorList>
    </citation>
    <scope>NUCLEOTIDE SEQUENCE</scope>
</reference>